<evidence type="ECO:0000313" key="2">
    <source>
        <dbReference type="EMBL" id="AIJ20999.1"/>
    </source>
</evidence>
<name>A0A076MJQ0_AMYME</name>
<dbReference type="SUPFAM" id="SSF53474">
    <property type="entry name" value="alpha/beta-Hydrolases"/>
    <property type="match status" value="1"/>
</dbReference>
<dbReference type="EMBL" id="CP009110">
    <property type="protein sequence ID" value="AIJ20999.1"/>
    <property type="molecule type" value="Genomic_DNA"/>
</dbReference>
<dbReference type="Pfam" id="PF01083">
    <property type="entry name" value="Cutinase"/>
    <property type="match status" value="1"/>
</dbReference>
<dbReference type="GO" id="GO:0016787">
    <property type="term" value="F:hydrolase activity"/>
    <property type="evidence" value="ECO:0007669"/>
    <property type="project" value="UniProtKB-KW"/>
</dbReference>
<organism evidence="2 3">
    <name type="scientific">Amycolatopsis methanolica 239</name>
    <dbReference type="NCBI Taxonomy" id="1068978"/>
    <lineage>
        <taxon>Bacteria</taxon>
        <taxon>Bacillati</taxon>
        <taxon>Actinomycetota</taxon>
        <taxon>Actinomycetes</taxon>
        <taxon>Pseudonocardiales</taxon>
        <taxon>Pseudonocardiaceae</taxon>
        <taxon>Amycolatopsis</taxon>
        <taxon>Amycolatopsis methanolica group</taxon>
    </lineage>
</organism>
<dbReference type="Gene3D" id="3.40.50.1820">
    <property type="entry name" value="alpha/beta hydrolase"/>
    <property type="match status" value="1"/>
</dbReference>
<gene>
    <name evidence="2" type="ORF">AMETH_0907</name>
</gene>
<dbReference type="STRING" id="1068978.AMETH_0907"/>
<dbReference type="InterPro" id="IPR029058">
    <property type="entry name" value="AB_hydrolase_fold"/>
</dbReference>
<dbReference type="InterPro" id="IPR000675">
    <property type="entry name" value="Cutinase/axe"/>
</dbReference>
<accession>A0A076MJQ0</accession>
<dbReference type="HOGENOM" id="CLU_2679562_0_0_11"/>
<dbReference type="PATRIC" id="fig|1068978.7.peg.948"/>
<evidence type="ECO:0000256" key="1">
    <source>
        <dbReference type="ARBA" id="ARBA00022801"/>
    </source>
</evidence>
<dbReference type="AlphaFoldDB" id="A0A076MJQ0"/>
<keyword evidence="3" id="KW-1185">Reference proteome</keyword>
<sequence>MVAVIAFGNPLGLYGQTIKTASSTYGPKSLEFCNRGDTVCGGTGTGPGYGHLGYATDGSVDQAAAFIAKQYTAS</sequence>
<keyword evidence="1" id="KW-0378">Hydrolase</keyword>
<dbReference type="Proteomes" id="UP000062973">
    <property type="component" value="Chromosome"/>
</dbReference>
<evidence type="ECO:0000313" key="3">
    <source>
        <dbReference type="Proteomes" id="UP000062973"/>
    </source>
</evidence>
<protein>
    <submittedName>
        <fullName evidence="2">Cutinase</fullName>
    </submittedName>
</protein>
<dbReference type="KEGG" id="amq:AMETH_0907"/>
<proteinExistence type="predicted"/>
<reference evidence="2 3" key="1">
    <citation type="submission" date="2014-07" db="EMBL/GenBank/DDBJ databases">
        <title>Whole Genome Sequence of the Amycolatopsis methanolica 239.</title>
        <authorList>
            <person name="Tang B."/>
        </authorList>
    </citation>
    <scope>NUCLEOTIDE SEQUENCE [LARGE SCALE GENOMIC DNA]</scope>
    <source>
        <strain evidence="2 3">239</strain>
    </source>
</reference>